<protein>
    <submittedName>
        <fullName evidence="5">Protocadherin Fat 3-like</fullName>
    </submittedName>
</protein>
<comment type="caution">
    <text evidence="5">The sequence shown here is derived from an EMBL/GenBank/DDBJ whole genome shotgun (WGS) entry which is preliminary data.</text>
</comment>
<dbReference type="Gene3D" id="2.60.40.60">
    <property type="entry name" value="Cadherins"/>
    <property type="match status" value="1"/>
</dbReference>
<dbReference type="AlphaFoldDB" id="A0A8J4TV62"/>
<feature type="non-terminal residue" evidence="5">
    <location>
        <position position="70"/>
    </location>
</feature>
<dbReference type="OrthoDB" id="8930967at2759"/>
<dbReference type="InterPro" id="IPR015919">
    <property type="entry name" value="Cadherin-like_sf"/>
</dbReference>
<dbReference type="EMBL" id="QNUK01000206">
    <property type="protein sequence ID" value="KAF5898219.1"/>
    <property type="molecule type" value="Genomic_DNA"/>
</dbReference>
<dbReference type="GO" id="GO:0098609">
    <property type="term" value="P:cell-cell adhesion"/>
    <property type="evidence" value="ECO:0007669"/>
    <property type="project" value="TreeGrafter"/>
</dbReference>
<evidence type="ECO:0000313" key="5">
    <source>
        <dbReference type="EMBL" id="KAF5898219.1"/>
    </source>
</evidence>
<proteinExistence type="predicted"/>
<comment type="subcellular location">
    <subcellularLocation>
        <location evidence="1">Membrane</location>
    </subcellularLocation>
</comment>
<reference evidence="5" key="1">
    <citation type="submission" date="2020-07" db="EMBL/GenBank/DDBJ databases">
        <title>Clarias magur genome sequencing, assembly and annotation.</title>
        <authorList>
            <person name="Kushwaha B."/>
            <person name="Kumar R."/>
            <person name="Das P."/>
            <person name="Joshi C.G."/>
            <person name="Kumar D."/>
            <person name="Nagpure N.S."/>
            <person name="Pandey M."/>
            <person name="Agarwal S."/>
            <person name="Srivastava S."/>
            <person name="Singh M."/>
            <person name="Sahoo L."/>
            <person name="Jayasankar P."/>
            <person name="Meher P.K."/>
            <person name="Koringa P.G."/>
            <person name="Iquebal M.A."/>
            <person name="Das S.P."/>
            <person name="Bit A."/>
            <person name="Patnaik S."/>
            <person name="Patel N."/>
            <person name="Shah T.M."/>
            <person name="Hinsu A."/>
            <person name="Jena J.K."/>
        </authorList>
    </citation>
    <scope>NUCLEOTIDE SEQUENCE</scope>
    <source>
        <strain evidence="5">CIFAMagur01</strain>
        <tissue evidence="5">Testis</tissue>
    </source>
</reference>
<dbReference type="Proteomes" id="UP000727407">
    <property type="component" value="Unassembled WGS sequence"/>
</dbReference>
<keyword evidence="6" id="KW-1185">Reference proteome</keyword>
<sequence>VKDQKFPYYRDLAQIIVNIEDSNDQSPFFTRTVYDGMVTDSAFLGVHVVQVSAFDRDTGRNKKMVYSIEA</sequence>
<keyword evidence="3" id="KW-1133">Transmembrane helix</keyword>
<feature type="non-terminal residue" evidence="5">
    <location>
        <position position="1"/>
    </location>
</feature>
<gene>
    <name evidence="5" type="ORF">DAT39_012077</name>
</gene>
<evidence type="ECO:0000313" key="6">
    <source>
        <dbReference type="Proteomes" id="UP000727407"/>
    </source>
</evidence>
<keyword evidence="2" id="KW-0812">Transmembrane</keyword>
<dbReference type="GO" id="GO:0016020">
    <property type="term" value="C:membrane"/>
    <property type="evidence" value="ECO:0007669"/>
    <property type="project" value="UniProtKB-SubCell"/>
</dbReference>
<evidence type="ECO:0000256" key="2">
    <source>
        <dbReference type="ARBA" id="ARBA00022692"/>
    </source>
</evidence>
<name>A0A8J4TV62_CLAMG</name>
<dbReference type="CDD" id="cd11304">
    <property type="entry name" value="Cadherin_repeat"/>
    <property type="match status" value="1"/>
</dbReference>
<evidence type="ECO:0000256" key="1">
    <source>
        <dbReference type="ARBA" id="ARBA00004370"/>
    </source>
</evidence>
<accession>A0A8J4TV62</accession>
<dbReference type="PANTHER" id="PTHR24026:SF49">
    <property type="entry name" value="PROTOCADHERIN FAT 3"/>
    <property type="match status" value="1"/>
</dbReference>
<organism evidence="5 6">
    <name type="scientific">Clarias magur</name>
    <name type="common">Asian catfish</name>
    <name type="synonym">Macropteronotus magur</name>
    <dbReference type="NCBI Taxonomy" id="1594786"/>
    <lineage>
        <taxon>Eukaryota</taxon>
        <taxon>Metazoa</taxon>
        <taxon>Chordata</taxon>
        <taxon>Craniata</taxon>
        <taxon>Vertebrata</taxon>
        <taxon>Euteleostomi</taxon>
        <taxon>Actinopterygii</taxon>
        <taxon>Neopterygii</taxon>
        <taxon>Teleostei</taxon>
        <taxon>Ostariophysi</taxon>
        <taxon>Siluriformes</taxon>
        <taxon>Clariidae</taxon>
        <taxon>Clarias</taxon>
    </lineage>
</organism>
<dbReference type="GO" id="GO:0005509">
    <property type="term" value="F:calcium ion binding"/>
    <property type="evidence" value="ECO:0007669"/>
    <property type="project" value="InterPro"/>
</dbReference>
<dbReference type="PANTHER" id="PTHR24026">
    <property type="entry name" value="FAT ATYPICAL CADHERIN-RELATED"/>
    <property type="match status" value="1"/>
</dbReference>
<evidence type="ECO:0000256" key="4">
    <source>
        <dbReference type="ARBA" id="ARBA00023136"/>
    </source>
</evidence>
<dbReference type="SUPFAM" id="SSF49313">
    <property type="entry name" value="Cadherin-like"/>
    <property type="match status" value="1"/>
</dbReference>
<keyword evidence="4" id="KW-0472">Membrane</keyword>
<evidence type="ECO:0000256" key="3">
    <source>
        <dbReference type="ARBA" id="ARBA00022989"/>
    </source>
</evidence>